<keyword evidence="2 4" id="KW-1184">Jasmonic acid signaling pathway</keyword>
<dbReference type="PROSITE" id="PS51320">
    <property type="entry name" value="TIFY"/>
    <property type="match status" value="1"/>
</dbReference>
<feature type="region of interest" description="Disordered" evidence="5">
    <location>
        <begin position="49"/>
        <end position="90"/>
    </location>
</feature>
<feature type="region of interest" description="Disordered" evidence="5">
    <location>
        <begin position="1"/>
        <end position="27"/>
    </location>
</feature>
<feature type="compositionally biased region" description="Low complexity" evidence="5">
    <location>
        <begin position="279"/>
        <end position="293"/>
    </location>
</feature>
<protein>
    <recommendedName>
        <fullName evidence="4">Protein TIFY</fullName>
    </recommendedName>
    <alternativeName>
        <fullName evidence="4">Jasmonate ZIM domain-containing protein</fullName>
    </alternativeName>
</protein>
<feature type="compositionally biased region" description="Low complexity" evidence="5">
    <location>
        <begin position="62"/>
        <end position="75"/>
    </location>
</feature>
<gene>
    <name evidence="7" type="ORF">LUZ62_041669</name>
</gene>
<dbReference type="PANTHER" id="PTHR33077">
    <property type="entry name" value="PROTEIN TIFY 4A-RELATED-RELATED"/>
    <property type="match status" value="1"/>
</dbReference>
<dbReference type="Pfam" id="PF06200">
    <property type="entry name" value="tify"/>
    <property type="match status" value="1"/>
</dbReference>
<evidence type="ECO:0000256" key="5">
    <source>
        <dbReference type="SAM" id="MobiDB-lite"/>
    </source>
</evidence>
<dbReference type="InterPro" id="IPR010399">
    <property type="entry name" value="Tify_dom"/>
</dbReference>
<dbReference type="SMART" id="SM00979">
    <property type="entry name" value="TIFY"/>
    <property type="match status" value="1"/>
</dbReference>
<feature type="compositionally biased region" description="Basic and acidic residues" evidence="5">
    <location>
        <begin position="306"/>
        <end position="323"/>
    </location>
</feature>
<keyword evidence="8" id="KW-1185">Reference proteome</keyword>
<dbReference type="AlphaFoldDB" id="A0AAV8FAY6"/>
<feature type="compositionally biased region" description="Pro residues" evidence="5">
    <location>
        <begin position="173"/>
        <end position="184"/>
    </location>
</feature>
<sequence length="412" mass="44854">MVTPDEAEDASLDRQKSPREREKERRTSVCACAVFRGVRARSLALGSPDLIPASSSMNCGEAAATSAPTPTSTRSPLEKPLSELTEEDIAQVTREDCRRFLKERGMRRPSWNKSQAIQQVISLKALLEGRPGAADPPVSSFLLPSKSPYVPTPSHDAPSSEKNDTSSSGRQVPPLPKEPVPSPSPYRRRDPVVPSLPLIDAAPTPPCPPPDNRPAGESPPGQLTIFYEGQINVYEGVSPDKAKAIMQLAESSENYDSTTMPAQLCLLPPPRFPASFVAPGGSTPSTPPVSSIFPPSPTDAMKFPRLSRESTEEARPPPPRENDQPEGPSSRKASLQRYLEKRKDRFKGKRLLGAVPGSSMDMVYMSHKAMWCHTPQEMQTILHPTPTQCGPHLTHPTKVCLSFDLNDEAGDD</sequence>
<keyword evidence="4" id="KW-0539">Nucleus</keyword>
<dbReference type="GO" id="GO:2000022">
    <property type="term" value="P:regulation of jasmonic acid mediated signaling pathway"/>
    <property type="evidence" value="ECO:0007669"/>
    <property type="project" value="UniProtKB-UniRule"/>
</dbReference>
<comment type="subcellular location">
    <subcellularLocation>
        <location evidence="4">Nucleus</location>
    </subcellularLocation>
</comment>
<reference evidence="7" key="1">
    <citation type="submission" date="2022-08" db="EMBL/GenBank/DDBJ databases">
        <authorList>
            <person name="Marques A."/>
        </authorList>
    </citation>
    <scope>NUCLEOTIDE SEQUENCE</scope>
    <source>
        <strain evidence="7">RhyPub2mFocal</strain>
        <tissue evidence="7">Leaves</tissue>
    </source>
</reference>
<dbReference type="GO" id="GO:0005634">
    <property type="term" value="C:nucleus"/>
    <property type="evidence" value="ECO:0007669"/>
    <property type="project" value="UniProtKB-SubCell"/>
</dbReference>
<organism evidence="7 8">
    <name type="scientific">Rhynchospora pubera</name>
    <dbReference type="NCBI Taxonomy" id="906938"/>
    <lineage>
        <taxon>Eukaryota</taxon>
        <taxon>Viridiplantae</taxon>
        <taxon>Streptophyta</taxon>
        <taxon>Embryophyta</taxon>
        <taxon>Tracheophyta</taxon>
        <taxon>Spermatophyta</taxon>
        <taxon>Magnoliopsida</taxon>
        <taxon>Liliopsida</taxon>
        <taxon>Poales</taxon>
        <taxon>Cyperaceae</taxon>
        <taxon>Cyperoideae</taxon>
        <taxon>Rhynchosporeae</taxon>
        <taxon>Rhynchospora</taxon>
    </lineage>
</organism>
<feature type="region of interest" description="Disordered" evidence="5">
    <location>
        <begin position="276"/>
        <end position="335"/>
    </location>
</feature>
<dbReference type="Proteomes" id="UP001140206">
    <property type="component" value="Chromosome 2"/>
</dbReference>
<evidence type="ECO:0000256" key="2">
    <source>
        <dbReference type="ARBA" id="ARBA00022819"/>
    </source>
</evidence>
<comment type="caution">
    <text evidence="7">The sequence shown here is derived from an EMBL/GenBank/DDBJ whole genome shotgun (WGS) entry which is preliminary data.</text>
</comment>
<dbReference type="Pfam" id="PF09425">
    <property type="entry name" value="Jas_motif"/>
    <property type="match status" value="1"/>
</dbReference>
<proteinExistence type="inferred from homology"/>
<accession>A0AAV8FAY6</accession>
<evidence type="ECO:0000256" key="1">
    <source>
        <dbReference type="ARBA" id="ARBA00008614"/>
    </source>
</evidence>
<dbReference type="GO" id="GO:0009611">
    <property type="term" value="P:response to wounding"/>
    <property type="evidence" value="ECO:0007669"/>
    <property type="project" value="UniProtKB-UniRule"/>
</dbReference>
<comment type="function">
    <text evidence="4">Repressor of jasmonate responses.</text>
</comment>
<dbReference type="PANTHER" id="PTHR33077:SF60">
    <property type="entry name" value="TIFY DOMAIN-CONTAINING PROTEIN"/>
    <property type="match status" value="1"/>
</dbReference>
<feature type="compositionally biased region" description="Pro residues" evidence="5">
    <location>
        <begin position="203"/>
        <end position="212"/>
    </location>
</feature>
<keyword evidence="3" id="KW-0832">Ubl conjugation</keyword>
<evidence type="ECO:0000313" key="8">
    <source>
        <dbReference type="Proteomes" id="UP001140206"/>
    </source>
</evidence>
<comment type="domain">
    <text evidence="4">The jas domain is required for interaction with COI1.</text>
</comment>
<dbReference type="InterPro" id="IPR018467">
    <property type="entry name" value="CCT_CS"/>
</dbReference>
<evidence type="ECO:0000313" key="7">
    <source>
        <dbReference type="EMBL" id="KAJ4790423.1"/>
    </source>
</evidence>
<feature type="region of interest" description="Disordered" evidence="5">
    <location>
        <begin position="130"/>
        <end position="224"/>
    </location>
</feature>
<comment type="similarity">
    <text evidence="1 4">Belongs to the TIFY/JAZ family.</text>
</comment>
<dbReference type="EMBL" id="JAMFTS010000002">
    <property type="protein sequence ID" value="KAJ4790423.1"/>
    <property type="molecule type" value="Genomic_DNA"/>
</dbReference>
<evidence type="ECO:0000256" key="3">
    <source>
        <dbReference type="ARBA" id="ARBA00022843"/>
    </source>
</evidence>
<dbReference type="GO" id="GO:0031347">
    <property type="term" value="P:regulation of defense response"/>
    <property type="evidence" value="ECO:0007669"/>
    <property type="project" value="UniProtKB-UniRule"/>
</dbReference>
<dbReference type="InterPro" id="IPR040390">
    <property type="entry name" value="TIFY/JAZ"/>
</dbReference>
<feature type="compositionally biased region" description="Acidic residues" evidence="5">
    <location>
        <begin position="1"/>
        <end position="10"/>
    </location>
</feature>
<feature type="compositionally biased region" description="Basic and acidic residues" evidence="5">
    <location>
        <begin position="11"/>
        <end position="27"/>
    </location>
</feature>
<evidence type="ECO:0000259" key="6">
    <source>
        <dbReference type="PROSITE" id="PS51320"/>
    </source>
</evidence>
<name>A0AAV8FAY6_9POAL</name>
<feature type="domain" description="Tify" evidence="6">
    <location>
        <begin position="216"/>
        <end position="251"/>
    </location>
</feature>
<evidence type="ECO:0000256" key="4">
    <source>
        <dbReference type="RuleBase" id="RU369065"/>
    </source>
</evidence>